<reference evidence="3 4" key="2">
    <citation type="submission" date="2025-04" db="UniProtKB">
        <authorList>
            <consortium name="RefSeq"/>
        </authorList>
    </citation>
    <scope>IDENTIFICATION</scope>
    <source>
        <tissue evidence="3 4">Whole organism</tissue>
    </source>
</reference>
<dbReference type="PANTHER" id="PTHR24413">
    <property type="entry name" value="SPECKLE-TYPE POZ PROTEIN"/>
    <property type="match status" value="1"/>
</dbReference>
<feature type="domain" description="BTB" evidence="1">
    <location>
        <begin position="165"/>
        <end position="231"/>
    </location>
</feature>
<protein>
    <submittedName>
        <fullName evidence="3 4">Speckle-type POZ protein B-like</fullName>
    </submittedName>
</protein>
<dbReference type="Proteomes" id="UP000504606">
    <property type="component" value="Unplaced"/>
</dbReference>
<dbReference type="OrthoDB" id="684045at2759"/>
<accession>A0A9C6XWK3</accession>
<dbReference type="SUPFAM" id="SSF54695">
    <property type="entry name" value="POZ domain"/>
    <property type="match status" value="1"/>
</dbReference>
<gene>
    <name evidence="3 4" type="primary">LOC113217345</name>
</gene>
<dbReference type="CDD" id="cd18186">
    <property type="entry name" value="BTB_POZ_ZBTB_KLHL-like"/>
    <property type="match status" value="1"/>
</dbReference>
<organism evidence="2 4">
    <name type="scientific">Frankliniella occidentalis</name>
    <name type="common">Western flower thrips</name>
    <name type="synonym">Euthrips occidentalis</name>
    <dbReference type="NCBI Taxonomy" id="133901"/>
    <lineage>
        <taxon>Eukaryota</taxon>
        <taxon>Metazoa</taxon>
        <taxon>Ecdysozoa</taxon>
        <taxon>Arthropoda</taxon>
        <taxon>Hexapoda</taxon>
        <taxon>Insecta</taxon>
        <taxon>Pterygota</taxon>
        <taxon>Neoptera</taxon>
        <taxon>Paraneoptera</taxon>
        <taxon>Thysanoptera</taxon>
        <taxon>Terebrantia</taxon>
        <taxon>Thripoidea</taxon>
        <taxon>Thripidae</taxon>
        <taxon>Frankliniella</taxon>
    </lineage>
</organism>
<evidence type="ECO:0000313" key="2">
    <source>
        <dbReference type="Proteomes" id="UP000504606"/>
    </source>
</evidence>
<dbReference type="RefSeq" id="XP_052133634.1">
    <property type="nucleotide sequence ID" value="XM_052277674.1"/>
</dbReference>
<proteinExistence type="predicted"/>
<evidence type="ECO:0000259" key="1">
    <source>
        <dbReference type="PROSITE" id="PS50097"/>
    </source>
</evidence>
<dbReference type="GeneID" id="113217345"/>
<dbReference type="Gene3D" id="3.30.710.10">
    <property type="entry name" value="Potassium Channel Kv1.1, Chain A"/>
    <property type="match status" value="1"/>
</dbReference>
<evidence type="ECO:0000313" key="3">
    <source>
        <dbReference type="RefSeq" id="XP_052133634.1"/>
    </source>
</evidence>
<name>A0A9C6XWK3_FRAOC</name>
<dbReference type="AlphaFoldDB" id="A0A9C6XWK3"/>
<dbReference type="InterPro" id="IPR011333">
    <property type="entry name" value="SKP1/BTB/POZ_sf"/>
</dbReference>
<sequence length="330" mass="37059">MAEKKVTSKVDVTVCIPLPQLPKREDTLTTTSHSLVSSDGLWSWTLELEALKPSDEYRKFQLKVLCSAHDQKSPSSKRIISWGGRLECMFRHSSVSKLANIGRYLDTPYEFFTKKYALPYPTEIKFEINLSAIVMQKSSEPKRAPSGVSLLTKSLGSLLESGIMSDVQLCTEGEEIPAHCSILAARSDFFKTMFKPEWNRGVGNSVNVNMSPPILKEMLRYIYTGSLGDSANMTDLLIAADEYLVTDLCNEIKEWLQESLVCNSKTAASVCCDLLKTSATNNSPSLKRVVLEYLKSHRKQVMQSKEWEQFQVDNREVAADAVLEMYNLGD</sequence>
<keyword evidence="2" id="KW-1185">Reference proteome</keyword>
<dbReference type="RefSeq" id="XP_052133635.1">
    <property type="nucleotide sequence ID" value="XM_052277675.1"/>
</dbReference>
<dbReference type="Pfam" id="PF00651">
    <property type="entry name" value="BTB"/>
    <property type="match status" value="1"/>
</dbReference>
<dbReference type="KEGG" id="foc:113217345"/>
<dbReference type="SMART" id="SM00225">
    <property type="entry name" value="BTB"/>
    <property type="match status" value="1"/>
</dbReference>
<dbReference type="InterPro" id="IPR000210">
    <property type="entry name" value="BTB/POZ_dom"/>
</dbReference>
<reference evidence="3 4" key="1">
    <citation type="journal article" date="2018" name="Proc. Natl. Acad. Sci. U.S.A.">
        <title>Phylogenomics and the evolution of hemipteroid insects.</title>
        <authorList>
            <person name="Johnson K.P."/>
            <person name="Dietrich C.H."/>
            <person name="Friedrich F."/>
            <person name="Beutel R.G."/>
            <person name="Wipfler B."/>
            <person name="Peters R.S."/>
            <person name="Allen J.M."/>
            <person name="Petersen M."/>
            <person name="Donath A."/>
            <person name="Walden K.K."/>
            <person name="Kozlov A.M."/>
            <person name="Podsiadlowski L."/>
            <person name="Mayer C."/>
            <person name="Meusemann K."/>
            <person name="Vasilikopoulos A."/>
            <person name="Waterhouse R.M."/>
            <person name="Cameron S.L."/>
            <person name="Weirauch C."/>
            <person name="Swanson D.R."/>
            <person name="Percy D.M."/>
            <person name="Hardy N.B."/>
            <person name="Terry I."/>
            <person name="Liu S."/>
            <person name="Zhou X."/>
            <person name="Misof B."/>
            <person name="Robertson H.M."/>
            <person name="Yoshizawa K."/>
        </authorList>
    </citation>
    <scope>NUCLEOTIDE SEQUENCE</scope>
    <source>
        <tissue evidence="3 4">Whole organism</tissue>
    </source>
</reference>
<dbReference type="Gene3D" id="1.25.40.420">
    <property type="match status" value="1"/>
</dbReference>
<dbReference type="PROSITE" id="PS50097">
    <property type="entry name" value="BTB"/>
    <property type="match status" value="1"/>
</dbReference>
<evidence type="ECO:0000313" key="4">
    <source>
        <dbReference type="RefSeq" id="XP_052133635.1"/>
    </source>
</evidence>